<dbReference type="InterPro" id="IPR011106">
    <property type="entry name" value="MANSC_N"/>
</dbReference>
<dbReference type="AlphaFoldDB" id="A0A7M4DYM3"/>
<gene>
    <name evidence="9" type="primary">MANSC4</name>
</gene>
<dbReference type="GO" id="GO:0060429">
    <property type="term" value="P:epithelium development"/>
    <property type="evidence" value="ECO:0007669"/>
    <property type="project" value="TreeGrafter"/>
</dbReference>
<reference evidence="9" key="2">
    <citation type="submission" date="2025-09" db="UniProtKB">
        <authorList>
            <consortium name="Ensembl"/>
        </authorList>
    </citation>
    <scope>IDENTIFICATION</scope>
</reference>
<evidence type="ECO:0000256" key="5">
    <source>
        <dbReference type="SAM" id="MobiDB-lite"/>
    </source>
</evidence>
<feature type="domain" description="MANSC" evidence="8">
    <location>
        <begin position="34"/>
        <end position="114"/>
    </location>
</feature>
<dbReference type="PANTHER" id="PTHR46750">
    <property type="entry name" value="KUNITZ-TYPE PROTEASE INHIBITOR 1"/>
    <property type="match status" value="1"/>
</dbReference>
<keyword evidence="2 7" id="KW-0732">Signal</keyword>
<sequence length="350" mass="39450">MQSVVTLLLVLGLVWESDSLCSPTAFYKNCWIRRFPGLLIDLEESQKWGAQVLKIYTEITAQQCSRACCLLKNDSCNLAVFYYETIHQNFNCLHIYCPSLESCIVQARRNVILYNITTGIDPDLLVFEKLSYKDLNTRSSFNKYERQNHSKVADSESCQHDNITSGSLLPESSSSTTSQGLVAVNSYIHGTSGLVQKPELSTDSWTRSSPVADPFAKEKEISSASTGLTTSLDKKLVYSTLMSVSAKLLSHKPSPARLNNSKQNLNETKGYSGRNYTSENDDHRPAWVVMATGAWLMPIVLCSSLIFLCCCTVFLAAGCCRRRRGHYRPVRRREVESRQFMKYTIVKDRL</sequence>
<feature type="compositionally biased region" description="Low complexity" evidence="5">
    <location>
        <begin position="164"/>
        <end position="174"/>
    </location>
</feature>
<name>A0A7M4DYM3_CROPO</name>
<evidence type="ECO:0000256" key="6">
    <source>
        <dbReference type="SAM" id="Phobius"/>
    </source>
</evidence>
<dbReference type="InterPro" id="IPR013980">
    <property type="entry name" value="MANSC_dom"/>
</dbReference>
<feature type="signal peptide" evidence="7">
    <location>
        <begin position="1"/>
        <end position="19"/>
    </location>
</feature>
<dbReference type="GO" id="GO:0030198">
    <property type="term" value="P:extracellular matrix organization"/>
    <property type="evidence" value="ECO:0007669"/>
    <property type="project" value="TreeGrafter"/>
</dbReference>
<feature type="region of interest" description="Disordered" evidence="5">
    <location>
        <begin position="252"/>
        <end position="277"/>
    </location>
</feature>
<dbReference type="GO" id="GO:0005886">
    <property type="term" value="C:plasma membrane"/>
    <property type="evidence" value="ECO:0007669"/>
    <property type="project" value="TreeGrafter"/>
</dbReference>
<evidence type="ECO:0000256" key="1">
    <source>
        <dbReference type="ARBA" id="ARBA00004370"/>
    </source>
</evidence>
<proteinExistence type="predicted"/>
<feature type="chain" id="PRO_5029590426" evidence="7">
    <location>
        <begin position="20"/>
        <end position="350"/>
    </location>
</feature>
<dbReference type="Pfam" id="PF07502">
    <property type="entry name" value="MANEC"/>
    <property type="match status" value="1"/>
</dbReference>
<dbReference type="Ensembl" id="ENSCPRT00005002072.1">
    <property type="protein sequence ID" value="ENSCPRP00005001771.1"/>
    <property type="gene ID" value="ENSCPRG00005001309.1"/>
</dbReference>
<dbReference type="OMA" id="IHDNINC"/>
<feature type="compositionally biased region" description="Polar residues" evidence="5">
    <location>
        <begin position="257"/>
        <end position="277"/>
    </location>
</feature>
<comment type="subcellular location">
    <subcellularLocation>
        <location evidence="1">Membrane</location>
    </subcellularLocation>
</comment>
<dbReference type="GeneTree" id="ENSGT00940000153377"/>
<evidence type="ECO:0000256" key="2">
    <source>
        <dbReference type="ARBA" id="ARBA00022729"/>
    </source>
</evidence>
<feature type="compositionally biased region" description="Basic and acidic residues" evidence="5">
    <location>
        <begin position="146"/>
        <end position="159"/>
    </location>
</feature>
<dbReference type="Proteomes" id="UP000594220">
    <property type="component" value="Unplaced"/>
</dbReference>
<dbReference type="GO" id="GO:0008544">
    <property type="term" value="P:epidermis development"/>
    <property type="evidence" value="ECO:0007669"/>
    <property type="project" value="TreeGrafter"/>
</dbReference>
<keyword evidence="4" id="KW-0325">Glycoprotein</keyword>
<evidence type="ECO:0000313" key="10">
    <source>
        <dbReference type="Proteomes" id="UP000594220"/>
    </source>
</evidence>
<evidence type="ECO:0000256" key="4">
    <source>
        <dbReference type="ARBA" id="ARBA00023180"/>
    </source>
</evidence>
<reference evidence="9" key="1">
    <citation type="submission" date="2025-08" db="UniProtKB">
        <authorList>
            <consortium name="Ensembl"/>
        </authorList>
    </citation>
    <scope>IDENTIFICATION</scope>
</reference>
<feature type="transmembrane region" description="Helical" evidence="6">
    <location>
        <begin position="295"/>
        <end position="318"/>
    </location>
</feature>
<evidence type="ECO:0000256" key="7">
    <source>
        <dbReference type="SAM" id="SignalP"/>
    </source>
</evidence>
<keyword evidence="6" id="KW-1133">Transmembrane helix</keyword>
<organism evidence="9 10">
    <name type="scientific">Crocodylus porosus</name>
    <name type="common">Saltwater crocodile</name>
    <name type="synonym">Estuarine crocodile</name>
    <dbReference type="NCBI Taxonomy" id="8502"/>
    <lineage>
        <taxon>Eukaryota</taxon>
        <taxon>Metazoa</taxon>
        <taxon>Chordata</taxon>
        <taxon>Craniata</taxon>
        <taxon>Vertebrata</taxon>
        <taxon>Euteleostomi</taxon>
        <taxon>Archelosauria</taxon>
        <taxon>Archosauria</taxon>
        <taxon>Crocodylia</taxon>
        <taxon>Longirostres</taxon>
        <taxon>Crocodylidae</taxon>
        <taxon>Crocodylus</taxon>
    </lineage>
</organism>
<evidence type="ECO:0000259" key="8">
    <source>
        <dbReference type="PROSITE" id="PS50986"/>
    </source>
</evidence>
<evidence type="ECO:0000256" key="3">
    <source>
        <dbReference type="ARBA" id="ARBA00023136"/>
    </source>
</evidence>
<dbReference type="PANTHER" id="PTHR46750:SF2">
    <property type="entry name" value="MANSC DOMAIN-CONTAINING PROTEIN 4"/>
    <property type="match status" value="1"/>
</dbReference>
<evidence type="ECO:0000313" key="9">
    <source>
        <dbReference type="Ensembl" id="ENSCPRP00005001771.1"/>
    </source>
</evidence>
<dbReference type="SMART" id="SM00765">
    <property type="entry name" value="MANEC"/>
    <property type="match status" value="1"/>
</dbReference>
<keyword evidence="10" id="KW-1185">Reference proteome</keyword>
<protein>
    <submittedName>
        <fullName evidence="9">MANSC domain containing 4</fullName>
    </submittedName>
</protein>
<dbReference type="PROSITE" id="PS50986">
    <property type="entry name" value="MANSC"/>
    <property type="match status" value="1"/>
</dbReference>
<dbReference type="GO" id="GO:0004867">
    <property type="term" value="F:serine-type endopeptidase inhibitor activity"/>
    <property type="evidence" value="ECO:0007669"/>
    <property type="project" value="TreeGrafter"/>
</dbReference>
<keyword evidence="6" id="KW-0812">Transmembrane</keyword>
<feature type="region of interest" description="Disordered" evidence="5">
    <location>
        <begin position="146"/>
        <end position="174"/>
    </location>
</feature>
<accession>A0A7M4DYM3</accession>
<keyword evidence="3 6" id="KW-0472">Membrane</keyword>